<dbReference type="EMBL" id="BAMX01000055">
    <property type="protein sequence ID" value="GAN67210.1"/>
    <property type="molecule type" value="Genomic_DNA"/>
</dbReference>
<accession>A0A6N3SXG1</accession>
<dbReference type="InterPro" id="IPR036513">
    <property type="entry name" value="STAS_dom_sf"/>
</dbReference>
<dbReference type="STRING" id="1231341.Abor_065_027"/>
<keyword evidence="1" id="KW-0472">Membrane</keyword>
<name>A0A0D6NNP4_9PROT</name>
<gene>
    <name evidence="2" type="ORF">Abor_065_027</name>
</gene>
<keyword evidence="1" id="KW-0812">Transmembrane</keyword>
<protein>
    <submittedName>
        <fullName evidence="2">ABC transporter</fullName>
    </submittedName>
</protein>
<dbReference type="Pfam" id="PF02405">
    <property type="entry name" value="MlaE"/>
    <property type="match status" value="1"/>
</dbReference>
<organism evidence="2 3">
    <name type="scientific">Acetobacter orientalis</name>
    <dbReference type="NCBI Taxonomy" id="146474"/>
    <lineage>
        <taxon>Bacteria</taxon>
        <taxon>Pseudomonadati</taxon>
        <taxon>Pseudomonadota</taxon>
        <taxon>Alphaproteobacteria</taxon>
        <taxon>Acetobacterales</taxon>
        <taxon>Acetobacteraceae</taxon>
        <taxon>Acetobacter</taxon>
    </lineage>
</organism>
<evidence type="ECO:0000313" key="2">
    <source>
        <dbReference type="EMBL" id="GAN67210.1"/>
    </source>
</evidence>
<dbReference type="PANTHER" id="PTHR30188:SF3">
    <property type="entry name" value="ABC TRANSPORTER PERMEASE"/>
    <property type="match status" value="1"/>
</dbReference>
<dbReference type="SUPFAM" id="SSF52091">
    <property type="entry name" value="SpoIIaa-like"/>
    <property type="match status" value="1"/>
</dbReference>
<dbReference type="PANTHER" id="PTHR30188">
    <property type="entry name" value="ABC TRANSPORTER PERMEASE PROTEIN-RELATED"/>
    <property type="match status" value="1"/>
</dbReference>
<feature type="transmembrane region" description="Helical" evidence="1">
    <location>
        <begin position="233"/>
        <end position="255"/>
    </location>
</feature>
<feature type="transmembrane region" description="Helical" evidence="1">
    <location>
        <begin position="275"/>
        <end position="297"/>
    </location>
</feature>
<comment type="caution">
    <text evidence="2">The sequence shown here is derived from an EMBL/GenBank/DDBJ whole genome shotgun (WGS) entry which is preliminary data.</text>
</comment>
<feature type="transmembrane region" description="Helical" evidence="1">
    <location>
        <begin position="201"/>
        <end position="221"/>
    </location>
</feature>
<dbReference type="GO" id="GO:0043190">
    <property type="term" value="C:ATP-binding cassette (ABC) transporter complex"/>
    <property type="evidence" value="ECO:0007669"/>
    <property type="project" value="InterPro"/>
</dbReference>
<accession>A0A0D6NNP4</accession>
<feature type="transmembrane region" description="Helical" evidence="1">
    <location>
        <begin position="344"/>
        <end position="367"/>
    </location>
</feature>
<proteinExistence type="predicted"/>
<keyword evidence="1" id="KW-1133">Transmembrane helix</keyword>
<dbReference type="AlphaFoldDB" id="A0A0D6NNP4"/>
<feature type="transmembrane region" description="Helical" evidence="1">
    <location>
        <begin position="379"/>
        <end position="405"/>
    </location>
</feature>
<evidence type="ECO:0000313" key="3">
    <source>
        <dbReference type="Proteomes" id="UP000032670"/>
    </source>
</evidence>
<evidence type="ECO:0000256" key="1">
    <source>
        <dbReference type="SAM" id="Phobius"/>
    </source>
</evidence>
<dbReference type="InterPro" id="IPR030802">
    <property type="entry name" value="Permease_MalE"/>
</dbReference>
<feature type="transmembrane region" description="Helical" evidence="1">
    <location>
        <begin position="304"/>
        <end position="324"/>
    </location>
</feature>
<sequence>MPEQTGQAEYAAVVLPHVMTQNQPPPPDGPASGTPAHAAWSLETQTGTPVLRLSGSWDVAHGGMAPFPADGLQDAPRGQTLQIDTSQITNWDSAFVAFLWDVKQAAGHAGLEFDPTSLPDGAQRLLALLPREPAQPPAPKTNTDALLTRVGDATLQALNETGTVACMAAETTQGAAKTLTGKSGMRWKDLATDLWNAGPSALLIVGVVNFLVGAILAFVGLIELRRFAAEIYVANLVGIACAREISAIMTAIIMAGRTGGAYAARISTMLGNEEIDALEVFGIPVSSYIILPSILSLSLMMPLLYIYGTLIAILGGFVVAMSMMSASAVGYLTTTFDGVALHEFVFGFVKSFFFASFIALAACRVGLKAGRSAADVGIAATRAVVIGIVGIIAMDAIFAVIANALDI</sequence>
<dbReference type="GO" id="GO:0005548">
    <property type="term" value="F:phospholipid transporter activity"/>
    <property type="evidence" value="ECO:0007669"/>
    <property type="project" value="TreeGrafter"/>
</dbReference>
<dbReference type="Proteomes" id="UP000032670">
    <property type="component" value="Unassembled WGS sequence"/>
</dbReference>
<reference evidence="2 3" key="1">
    <citation type="submission" date="2012-11" db="EMBL/GenBank/DDBJ databases">
        <title>Whole genome sequence of Acetobacter orientalis 21F-2.</title>
        <authorList>
            <person name="Azuma Y."/>
            <person name="Higashiura N."/>
            <person name="Hirakawa H."/>
            <person name="Matsushita K."/>
        </authorList>
    </citation>
    <scope>NUCLEOTIDE SEQUENCE [LARGE SCALE GENOMIC DNA]</scope>
    <source>
        <strain evidence="2 3">21F-2</strain>
    </source>
</reference>
<keyword evidence="3" id="KW-1185">Reference proteome</keyword>